<evidence type="ECO:0000313" key="2">
    <source>
        <dbReference type="Proteomes" id="UP000499080"/>
    </source>
</evidence>
<proteinExistence type="predicted"/>
<dbReference type="EMBL" id="BGPR01000761">
    <property type="protein sequence ID" value="GBM34489.1"/>
    <property type="molecule type" value="Genomic_DNA"/>
</dbReference>
<keyword evidence="2" id="KW-1185">Reference proteome</keyword>
<gene>
    <name evidence="1" type="ORF">AVEN_106723_1</name>
</gene>
<organism evidence="1 2">
    <name type="scientific">Araneus ventricosus</name>
    <name type="common">Orbweaver spider</name>
    <name type="synonym">Epeira ventricosa</name>
    <dbReference type="NCBI Taxonomy" id="182803"/>
    <lineage>
        <taxon>Eukaryota</taxon>
        <taxon>Metazoa</taxon>
        <taxon>Ecdysozoa</taxon>
        <taxon>Arthropoda</taxon>
        <taxon>Chelicerata</taxon>
        <taxon>Arachnida</taxon>
        <taxon>Araneae</taxon>
        <taxon>Araneomorphae</taxon>
        <taxon>Entelegynae</taxon>
        <taxon>Araneoidea</taxon>
        <taxon>Araneidae</taxon>
        <taxon>Araneus</taxon>
    </lineage>
</organism>
<accession>A0A4Y2F1V1</accession>
<sequence length="236" mass="26355">MMKENVTSTVVQKVGLIPLGLAYLSTSMNEGLIVRRKCDIYCCSRALATSRDRTHDGGKVLHLLLFKEVGLIPLGLAYHQVHERRLMMKGKCCIYCCSKRGWSNSTWSSISNHVHEETHDEGKDVTSTVVQRVGLIPLGLAYATTSMKGDSDEGKCDIYCCSRAYITSMNEGLMMKENVTSTVVQEVSIRNSTWSHICHVMNKRTHDGENVTSTVVQEVGLIHLMSAYHHVMNEDS</sequence>
<dbReference type="Proteomes" id="UP000499080">
    <property type="component" value="Unassembled WGS sequence"/>
</dbReference>
<name>A0A4Y2F1V1_ARAVE</name>
<dbReference type="AlphaFoldDB" id="A0A4Y2F1V1"/>
<comment type="caution">
    <text evidence="1">The sequence shown here is derived from an EMBL/GenBank/DDBJ whole genome shotgun (WGS) entry which is preliminary data.</text>
</comment>
<reference evidence="1 2" key="1">
    <citation type="journal article" date="2019" name="Sci. Rep.">
        <title>Orb-weaving spider Araneus ventricosus genome elucidates the spidroin gene catalogue.</title>
        <authorList>
            <person name="Kono N."/>
            <person name="Nakamura H."/>
            <person name="Ohtoshi R."/>
            <person name="Moran D.A.P."/>
            <person name="Shinohara A."/>
            <person name="Yoshida Y."/>
            <person name="Fujiwara M."/>
            <person name="Mori M."/>
            <person name="Tomita M."/>
            <person name="Arakawa K."/>
        </authorList>
    </citation>
    <scope>NUCLEOTIDE SEQUENCE [LARGE SCALE GENOMIC DNA]</scope>
</reference>
<evidence type="ECO:0000313" key="1">
    <source>
        <dbReference type="EMBL" id="GBM34489.1"/>
    </source>
</evidence>
<protein>
    <submittedName>
        <fullName evidence="1">Uncharacterized protein</fullName>
    </submittedName>
</protein>